<dbReference type="SUPFAM" id="SSF51445">
    <property type="entry name" value="(Trans)glycosidases"/>
    <property type="match status" value="1"/>
</dbReference>
<reference evidence="9 10" key="1">
    <citation type="submission" date="2016-07" db="EMBL/GenBank/DDBJ databases">
        <title>Pervasive Adenine N6-methylation of Active Genes in Fungi.</title>
        <authorList>
            <consortium name="DOE Joint Genome Institute"/>
            <person name="Mondo S.J."/>
            <person name="Dannebaum R.O."/>
            <person name="Kuo R.C."/>
            <person name="Labutti K."/>
            <person name="Haridas S."/>
            <person name="Kuo A."/>
            <person name="Salamov A."/>
            <person name="Ahrendt S.R."/>
            <person name="Lipzen A."/>
            <person name="Sullivan W."/>
            <person name="Andreopoulos W.B."/>
            <person name="Clum A."/>
            <person name="Lindquist E."/>
            <person name="Daum C."/>
            <person name="Ramamoorthy G.K."/>
            <person name="Gryganskyi A."/>
            <person name="Culley D."/>
            <person name="Magnuson J.K."/>
            <person name="James T.Y."/>
            <person name="O'Malley M.A."/>
            <person name="Stajich J.E."/>
            <person name="Spatafora J.W."/>
            <person name="Visel A."/>
            <person name="Grigoriev I.V."/>
        </authorList>
    </citation>
    <scope>NUCLEOTIDE SEQUENCE [LARGE SCALE GENOMIC DNA]</scope>
    <source>
        <strain evidence="9 10">CBS 115471</strain>
    </source>
</reference>
<dbReference type="AlphaFoldDB" id="A0A1Y1ZYF6"/>
<evidence type="ECO:0000313" key="9">
    <source>
        <dbReference type="EMBL" id="ORY15220.1"/>
    </source>
</evidence>
<evidence type="ECO:0000256" key="6">
    <source>
        <dbReference type="ARBA" id="ARBA00022801"/>
    </source>
</evidence>
<gene>
    <name evidence="9" type="ORF">BCR34DRAFT_478269</name>
</gene>
<comment type="similarity">
    <text evidence="3">Belongs to the glycosyl hydrolase 3 family.</text>
</comment>
<evidence type="ECO:0000256" key="2">
    <source>
        <dbReference type="ARBA" id="ARBA00004987"/>
    </source>
</evidence>
<evidence type="ECO:0000256" key="1">
    <source>
        <dbReference type="ARBA" id="ARBA00000448"/>
    </source>
</evidence>
<evidence type="ECO:0000256" key="8">
    <source>
        <dbReference type="ARBA" id="ARBA00023295"/>
    </source>
</evidence>
<keyword evidence="5" id="KW-0732">Signal</keyword>
<dbReference type="STRING" id="1231657.A0A1Y1ZYF6"/>
<keyword evidence="8" id="KW-0326">Glycosidase</keyword>
<protein>
    <recommendedName>
        <fullName evidence="4">beta-glucosidase</fullName>
        <ecNumber evidence="4">3.2.1.21</ecNumber>
    </recommendedName>
</protein>
<evidence type="ECO:0000256" key="7">
    <source>
        <dbReference type="ARBA" id="ARBA00023180"/>
    </source>
</evidence>
<comment type="catalytic activity">
    <reaction evidence="1">
        <text>Hydrolysis of terminal, non-reducing beta-D-glucosyl residues with release of beta-D-glucose.</text>
        <dbReference type="EC" id="3.2.1.21"/>
    </reaction>
</comment>
<dbReference type="InterPro" id="IPR050288">
    <property type="entry name" value="Cellulose_deg_GH3"/>
</dbReference>
<keyword evidence="7" id="KW-0325">Glycoprotein</keyword>
<dbReference type="Proteomes" id="UP000193144">
    <property type="component" value="Unassembled WGS sequence"/>
</dbReference>
<dbReference type="InterPro" id="IPR017853">
    <property type="entry name" value="GH"/>
</dbReference>
<accession>A0A1Y1ZYF6</accession>
<dbReference type="InterPro" id="IPR036962">
    <property type="entry name" value="Glyco_hydro_3_N_sf"/>
</dbReference>
<proteinExistence type="inferred from homology"/>
<dbReference type="Gene3D" id="3.20.20.300">
    <property type="entry name" value="Glycoside hydrolase, family 3, N-terminal domain"/>
    <property type="match status" value="1"/>
</dbReference>
<dbReference type="EC" id="3.2.1.21" evidence="4"/>
<dbReference type="PANTHER" id="PTHR42715:SF5">
    <property type="entry name" value="BETA-GLUCOSIDASE M-RELATED"/>
    <property type="match status" value="1"/>
</dbReference>
<dbReference type="EMBL" id="MCFA01000027">
    <property type="protein sequence ID" value="ORY15220.1"/>
    <property type="molecule type" value="Genomic_DNA"/>
</dbReference>
<organism evidence="9 10">
    <name type="scientific">Clohesyomyces aquaticus</name>
    <dbReference type="NCBI Taxonomy" id="1231657"/>
    <lineage>
        <taxon>Eukaryota</taxon>
        <taxon>Fungi</taxon>
        <taxon>Dikarya</taxon>
        <taxon>Ascomycota</taxon>
        <taxon>Pezizomycotina</taxon>
        <taxon>Dothideomycetes</taxon>
        <taxon>Pleosporomycetidae</taxon>
        <taxon>Pleosporales</taxon>
        <taxon>Lindgomycetaceae</taxon>
        <taxon>Clohesyomyces</taxon>
    </lineage>
</organism>
<keyword evidence="6" id="KW-0378">Hydrolase</keyword>
<comment type="caution">
    <text evidence="9">The sequence shown here is derived from an EMBL/GenBank/DDBJ whole genome shotgun (WGS) entry which is preliminary data.</text>
</comment>
<name>A0A1Y1ZYF6_9PLEO</name>
<evidence type="ECO:0000256" key="5">
    <source>
        <dbReference type="ARBA" id="ARBA00022729"/>
    </source>
</evidence>
<dbReference type="OrthoDB" id="416222at2759"/>
<sequence length="53" mass="6163">SLKAIQAQNVISCGKHYLAKEQETKRKNGFARVNDRTSSNMDDRTLHELYLWP</sequence>
<evidence type="ECO:0000313" key="10">
    <source>
        <dbReference type="Proteomes" id="UP000193144"/>
    </source>
</evidence>
<dbReference type="PANTHER" id="PTHR42715">
    <property type="entry name" value="BETA-GLUCOSIDASE"/>
    <property type="match status" value="1"/>
</dbReference>
<evidence type="ECO:0000256" key="4">
    <source>
        <dbReference type="ARBA" id="ARBA00012744"/>
    </source>
</evidence>
<dbReference type="GO" id="GO:0009251">
    <property type="term" value="P:glucan catabolic process"/>
    <property type="evidence" value="ECO:0007669"/>
    <property type="project" value="TreeGrafter"/>
</dbReference>
<feature type="non-terminal residue" evidence="9">
    <location>
        <position position="1"/>
    </location>
</feature>
<keyword evidence="10" id="KW-1185">Reference proteome</keyword>
<evidence type="ECO:0000256" key="3">
    <source>
        <dbReference type="ARBA" id="ARBA00005336"/>
    </source>
</evidence>
<dbReference type="GO" id="GO:0008422">
    <property type="term" value="F:beta-glucosidase activity"/>
    <property type="evidence" value="ECO:0007669"/>
    <property type="project" value="UniProtKB-EC"/>
</dbReference>
<comment type="pathway">
    <text evidence="2">Glycan metabolism; cellulose degradation.</text>
</comment>